<dbReference type="Proteomes" id="UP000822688">
    <property type="component" value="Chromosome 4"/>
</dbReference>
<keyword evidence="3" id="KW-1185">Reference proteome</keyword>
<comment type="caution">
    <text evidence="2">The sequence shown here is derived from an EMBL/GenBank/DDBJ whole genome shotgun (WGS) entry which is preliminary data.</text>
</comment>
<dbReference type="EMBL" id="CM026424">
    <property type="protein sequence ID" value="KAG0578639.1"/>
    <property type="molecule type" value="Genomic_DNA"/>
</dbReference>
<dbReference type="AlphaFoldDB" id="A0A8T0I6N3"/>
<keyword evidence="1" id="KW-0175">Coiled coil</keyword>
<organism evidence="2 3">
    <name type="scientific">Ceratodon purpureus</name>
    <name type="common">Fire moss</name>
    <name type="synonym">Dicranum purpureum</name>
    <dbReference type="NCBI Taxonomy" id="3225"/>
    <lineage>
        <taxon>Eukaryota</taxon>
        <taxon>Viridiplantae</taxon>
        <taxon>Streptophyta</taxon>
        <taxon>Embryophyta</taxon>
        <taxon>Bryophyta</taxon>
        <taxon>Bryophytina</taxon>
        <taxon>Bryopsida</taxon>
        <taxon>Dicranidae</taxon>
        <taxon>Pseudoditrichales</taxon>
        <taxon>Ditrichaceae</taxon>
        <taxon>Ceratodon</taxon>
    </lineage>
</organism>
<feature type="coiled-coil region" evidence="1">
    <location>
        <begin position="188"/>
        <end position="281"/>
    </location>
</feature>
<evidence type="ECO:0000256" key="1">
    <source>
        <dbReference type="SAM" id="Coils"/>
    </source>
</evidence>
<sequence>MERDNVERGKEKWFASTVSLPNYGLDPSRDVNHVQNSELIQMFGARQQNLGYFYPGAKSERIKSRVEELYPAIYQFSEMPKNQCIKESFARAILSEVCHGYPMNWAQYAAERWSTCKNLDLKSETVIRYVGAESLKETYYEVAKSKFEGEIEDSRVAYSTADQDYTNTRVFIKSIMTSPKHPSEGAERDGLLERLSVLKIQLQEAEEVLEKCKKKTEIGSSSETISKKIGERMEKEKRRVIKLKYEIKQKEIALIDSKGEIFEALNELDRLQTLMANLIGEQDRLKGVLQMMKERNRLPMTLRPSQHVLEEIESHDSDLITIIPCPLCNGRFMHMEIIVAPCKCTYHPWCMVMQSWMENRCAKKECGTAFTDNWKRSVGLDKMPVITEEATVADCSTPERKRRFLNSDIGGTSYARKPRKEA</sequence>
<evidence type="ECO:0000313" key="2">
    <source>
        <dbReference type="EMBL" id="KAG0578639.1"/>
    </source>
</evidence>
<evidence type="ECO:0000313" key="3">
    <source>
        <dbReference type="Proteomes" id="UP000822688"/>
    </source>
</evidence>
<reference evidence="2" key="1">
    <citation type="submission" date="2020-06" db="EMBL/GenBank/DDBJ databases">
        <title>WGS assembly of Ceratodon purpureus strain R40.</title>
        <authorList>
            <person name="Carey S.B."/>
            <person name="Jenkins J."/>
            <person name="Shu S."/>
            <person name="Lovell J.T."/>
            <person name="Sreedasyam A."/>
            <person name="Maumus F."/>
            <person name="Tiley G.P."/>
            <person name="Fernandez-Pozo N."/>
            <person name="Barry K."/>
            <person name="Chen C."/>
            <person name="Wang M."/>
            <person name="Lipzen A."/>
            <person name="Daum C."/>
            <person name="Saski C.A."/>
            <person name="Payton A.C."/>
            <person name="Mcbreen J.C."/>
            <person name="Conrad R.E."/>
            <person name="Kollar L.M."/>
            <person name="Olsson S."/>
            <person name="Huttunen S."/>
            <person name="Landis J.B."/>
            <person name="Wickett N.J."/>
            <person name="Johnson M.G."/>
            <person name="Rensing S.A."/>
            <person name="Grimwood J."/>
            <person name="Schmutz J."/>
            <person name="Mcdaniel S.F."/>
        </authorList>
    </citation>
    <scope>NUCLEOTIDE SEQUENCE</scope>
    <source>
        <strain evidence="2">R40</strain>
    </source>
</reference>
<protein>
    <submittedName>
        <fullName evidence="2">Uncharacterized protein</fullName>
    </submittedName>
</protein>
<proteinExistence type="predicted"/>
<accession>A0A8T0I6N3</accession>
<gene>
    <name evidence="2" type="ORF">KC19_4G038400</name>
</gene>
<name>A0A8T0I6N3_CERPU</name>